<dbReference type="Proteomes" id="UP000290288">
    <property type="component" value="Unassembled WGS sequence"/>
</dbReference>
<dbReference type="InterPro" id="IPR000210">
    <property type="entry name" value="BTB/POZ_dom"/>
</dbReference>
<organism evidence="2 3">
    <name type="scientific">Candolleomyces aberdarensis</name>
    <dbReference type="NCBI Taxonomy" id="2316362"/>
    <lineage>
        <taxon>Eukaryota</taxon>
        <taxon>Fungi</taxon>
        <taxon>Dikarya</taxon>
        <taxon>Basidiomycota</taxon>
        <taxon>Agaricomycotina</taxon>
        <taxon>Agaricomycetes</taxon>
        <taxon>Agaricomycetidae</taxon>
        <taxon>Agaricales</taxon>
        <taxon>Agaricineae</taxon>
        <taxon>Psathyrellaceae</taxon>
        <taxon>Candolleomyces</taxon>
    </lineage>
</organism>
<dbReference type="EMBL" id="SDEE01000676">
    <property type="protein sequence ID" value="RXW14600.1"/>
    <property type="molecule type" value="Genomic_DNA"/>
</dbReference>
<protein>
    <recommendedName>
        <fullName evidence="1">BTB domain-containing protein</fullName>
    </recommendedName>
</protein>
<dbReference type="InterPro" id="IPR011333">
    <property type="entry name" value="SKP1/BTB/POZ_sf"/>
</dbReference>
<evidence type="ECO:0000313" key="3">
    <source>
        <dbReference type="Proteomes" id="UP000290288"/>
    </source>
</evidence>
<gene>
    <name evidence="2" type="ORF">EST38_g11253</name>
</gene>
<accession>A0A4Q2D5C3</accession>
<dbReference type="SUPFAM" id="SSF54695">
    <property type="entry name" value="POZ domain"/>
    <property type="match status" value="1"/>
</dbReference>
<dbReference type="OrthoDB" id="3199068at2759"/>
<sequence length="341" mass="37728">MSAASNESASEATASPGPIIHPKRIRWGGIIFFKVEETVFEAPRYRFAKHSEVFETMFHLPAGSDGTAEGQDEEHPILLEGYKAVHFNSLLKVLYPTPEDFISGTLQLEKEEWIGVLNLSTRWSMKKIREHAISELSKASLNPMEKIVLGRDHKVAKWFREGLTELVSENPIRPLAELKAQLGAEMACSLLWIRDQTQTILEPGLTLTGLSLGMIGCYYCQAGMFQTGSNCVSCSRTIAVDDCSAICMFGGSCDMYIHAENPATGPATATVCINLQSLMCRGCSKCAFSLENRTCPSCSRAIGYRAFKLRLGKSVIKNSSASQKILEEFGEEIARYESWDE</sequence>
<keyword evidence="3" id="KW-1185">Reference proteome</keyword>
<dbReference type="CDD" id="cd18186">
    <property type="entry name" value="BTB_POZ_ZBTB_KLHL-like"/>
    <property type="match status" value="1"/>
</dbReference>
<dbReference type="Gene3D" id="3.30.710.10">
    <property type="entry name" value="Potassium Channel Kv1.1, Chain A"/>
    <property type="match status" value="1"/>
</dbReference>
<feature type="domain" description="BTB" evidence="1">
    <location>
        <begin position="32"/>
        <end position="137"/>
    </location>
</feature>
<reference evidence="2 3" key="1">
    <citation type="submission" date="2019-01" db="EMBL/GenBank/DDBJ databases">
        <title>Draft genome sequence of Psathyrella aberdarensis IHI B618.</title>
        <authorList>
            <person name="Buettner E."/>
            <person name="Kellner H."/>
        </authorList>
    </citation>
    <scope>NUCLEOTIDE SEQUENCE [LARGE SCALE GENOMIC DNA]</scope>
    <source>
        <strain evidence="2 3">IHI B618</strain>
    </source>
</reference>
<evidence type="ECO:0000259" key="1">
    <source>
        <dbReference type="Pfam" id="PF00651"/>
    </source>
</evidence>
<proteinExistence type="predicted"/>
<name>A0A4Q2D5C3_9AGAR</name>
<dbReference type="Pfam" id="PF00651">
    <property type="entry name" value="BTB"/>
    <property type="match status" value="1"/>
</dbReference>
<dbReference type="AlphaFoldDB" id="A0A4Q2D5C3"/>
<comment type="caution">
    <text evidence="2">The sequence shown here is derived from an EMBL/GenBank/DDBJ whole genome shotgun (WGS) entry which is preliminary data.</text>
</comment>
<evidence type="ECO:0000313" key="2">
    <source>
        <dbReference type="EMBL" id="RXW14600.1"/>
    </source>
</evidence>